<dbReference type="EMBL" id="JAYKXP010000099">
    <property type="protein sequence ID" value="KAK7026868.1"/>
    <property type="molecule type" value="Genomic_DNA"/>
</dbReference>
<proteinExistence type="predicted"/>
<name>A0AAW0BK24_9AGAR</name>
<gene>
    <name evidence="1" type="ORF">VNI00_015410</name>
</gene>
<accession>A0AAW0BK24</accession>
<comment type="caution">
    <text evidence="1">The sequence shown here is derived from an EMBL/GenBank/DDBJ whole genome shotgun (WGS) entry which is preliminary data.</text>
</comment>
<sequence length="104" mass="11315">MQYTPVPTGEVNIKKTVELTEIVGVVQVARRRDQFWQKINARHSISTTSIYADSLNKDGMIMNGTHTVDLITAAVMQDAMDVGGQIVASSCSLGISTKDAMEID</sequence>
<dbReference type="AlphaFoldDB" id="A0AAW0BK24"/>
<organism evidence="1 2">
    <name type="scientific">Paramarasmius palmivorus</name>
    <dbReference type="NCBI Taxonomy" id="297713"/>
    <lineage>
        <taxon>Eukaryota</taxon>
        <taxon>Fungi</taxon>
        <taxon>Dikarya</taxon>
        <taxon>Basidiomycota</taxon>
        <taxon>Agaricomycotina</taxon>
        <taxon>Agaricomycetes</taxon>
        <taxon>Agaricomycetidae</taxon>
        <taxon>Agaricales</taxon>
        <taxon>Marasmiineae</taxon>
        <taxon>Marasmiaceae</taxon>
        <taxon>Paramarasmius</taxon>
    </lineage>
</organism>
<keyword evidence="2" id="KW-1185">Reference proteome</keyword>
<dbReference type="Proteomes" id="UP001383192">
    <property type="component" value="Unassembled WGS sequence"/>
</dbReference>
<evidence type="ECO:0000313" key="1">
    <source>
        <dbReference type="EMBL" id="KAK7026868.1"/>
    </source>
</evidence>
<evidence type="ECO:0000313" key="2">
    <source>
        <dbReference type="Proteomes" id="UP001383192"/>
    </source>
</evidence>
<protein>
    <submittedName>
        <fullName evidence="1">Uncharacterized protein</fullName>
    </submittedName>
</protein>
<reference evidence="1 2" key="1">
    <citation type="submission" date="2024-01" db="EMBL/GenBank/DDBJ databases">
        <title>A draft genome for a cacao thread blight-causing isolate of Paramarasmius palmivorus.</title>
        <authorList>
            <person name="Baruah I.K."/>
            <person name="Bukari Y."/>
            <person name="Amoako-Attah I."/>
            <person name="Meinhardt L.W."/>
            <person name="Bailey B.A."/>
            <person name="Cohen S.P."/>
        </authorList>
    </citation>
    <scope>NUCLEOTIDE SEQUENCE [LARGE SCALE GENOMIC DNA]</scope>
    <source>
        <strain evidence="1 2">GH-12</strain>
    </source>
</reference>